<dbReference type="STRING" id="407036.SAMN05216243_2453"/>
<dbReference type="RefSeq" id="WP_093214544.1">
    <property type="nucleotide sequence ID" value="NZ_FNFL01000003.1"/>
</dbReference>
<evidence type="ECO:0000313" key="3">
    <source>
        <dbReference type="Proteomes" id="UP000198694"/>
    </source>
</evidence>
<proteinExistence type="predicted"/>
<keyword evidence="1" id="KW-0694">RNA-binding</keyword>
<dbReference type="EMBL" id="FNFL01000003">
    <property type="protein sequence ID" value="SDK23202.1"/>
    <property type="molecule type" value="Genomic_DNA"/>
</dbReference>
<accession>A0A1G9A749</accession>
<dbReference type="AlphaFoldDB" id="A0A1G9A749"/>
<keyword evidence="3" id="KW-1185">Reference proteome</keyword>
<dbReference type="Pfam" id="PF13275">
    <property type="entry name" value="S4_2"/>
    <property type="match status" value="1"/>
</dbReference>
<dbReference type="GO" id="GO:0003723">
    <property type="term" value="F:RNA binding"/>
    <property type="evidence" value="ECO:0007669"/>
    <property type="project" value="UniProtKB-KW"/>
</dbReference>
<dbReference type="InterPro" id="IPR014330">
    <property type="entry name" value="RNA-bd_S4-rel_YaaA"/>
</dbReference>
<dbReference type="CDD" id="cd00165">
    <property type="entry name" value="S4"/>
    <property type="match status" value="1"/>
</dbReference>
<dbReference type="Gene3D" id="3.10.290.10">
    <property type="entry name" value="RNA-binding S4 domain"/>
    <property type="match status" value="1"/>
</dbReference>
<gene>
    <name evidence="2" type="ORF">SAMN05216243_2453</name>
</gene>
<dbReference type="Proteomes" id="UP000198694">
    <property type="component" value="Unassembled WGS sequence"/>
</dbReference>
<dbReference type="InterPro" id="IPR036986">
    <property type="entry name" value="S4_RNA-bd_sf"/>
</dbReference>
<evidence type="ECO:0000256" key="1">
    <source>
        <dbReference type="PROSITE-ProRule" id="PRU00182"/>
    </source>
</evidence>
<dbReference type="PROSITE" id="PS50889">
    <property type="entry name" value="S4"/>
    <property type="match status" value="1"/>
</dbReference>
<evidence type="ECO:0000313" key="2">
    <source>
        <dbReference type="EMBL" id="SDK23202.1"/>
    </source>
</evidence>
<reference evidence="2 3" key="1">
    <citation type="submission" date="2016-10" db="EMBL/GenBank/DDBJ databases">
        <authorList>
            <person name="de Groot N.N."/>
        </authorList>
    </citation>
    <scope>NUCLEOTIDE SEQUENCE [LARGE SCALE GENOMIC DNA]</scope>
    <source>
        <strain evidence="2 3">CGMCC 1.6502</strain>
    </source>
</reference>
<organism evidence="2 3">
    <name type="scientific">Sediminibacillus albus</name>
    <dbReference type="NCBI Taxonomy" id="407036"/>
    <lineage>
        <taxon>Bacteria</taxon>
        <taxon>Bacillati</taxon>
        <taxon>Bacillota</taxon>
        <taxon>Bacilli</taxon>
        <taxon>Bacillales</taxon>
        <taxon>Bacillaceae</taxon>
        <taxon>Sediminibacillus</taxon>
    </lineage>
</organism>
<sequence length="73" mass="8261">MSEEIEINTDYIQLGQFLKLANILETGGMVKMFLAEYAVYVNGELENRRGKKLYPGDTVEIEEVGSFTVAKQK</sequence>
<protein>
    <submittedName>
        <fullName evidence="2">S4 domain protein YaaA</fullName>
    </submittedName>
</protein>
<dbReference type="SUPFAM" id="SSF55174">
    <property type="entry name" value="Alpha-L RNA-binding motif"/>
    <property type="match status" value="1"/>
</dbReference>
<name>A0A1G9A749_9BACI</name>
<dbReference type="NCBIfam" id="TIGR02988">
    <property type="entry name" value="YaaA_near_RecF"/>
    <property type="match status" value="1"/>
</dbReference>
<dbReference type="OrthoDB" id="9811532at2"/>